<reference evidence="7" key="1">
    <citation type="journal article" date="2014" name="Genome Announc.">
        <title>Draft Genome Sequence of Clostridium straminisolvens Strain JCM 21531T, Isolated from a Cellulose-Degrading Bacterial Community.</title>
        <authorList>
            <person name="Yuki M."/>
            <person name="Oshima K."/>
            <person name="Suda W."/>
            <person name="Sakamoto M."/>
            <person name="Kitamura K."/>
            <person name="Iida T."/>
            <person name="Hattori M."/>
            <person name="Ohkuma M."/>
        </authorList>
    </citation>
    <scope>NUCLEOTIDE SEQUENCE [LARGE SCALE GENOMIC DNA]</scope>
    <source>
        <strain evidence="7">JCM 21531</strain>
    </source>
</reference>
<evidence type="ECO:0000256" key="2">
    <source>
        <dbReference type="ARBA" id="ARBA00023082"/>
    </source>
</evidence>
<dbReference type="InterPro" id="IPR000943">
    <property type="entry name" value="RNA_pol_sigma70"/>
</dbReference>
<comment type="caution">
    <text evidence="7">The sequence shown here is derived from an EMBL/GenBank/DDBJ whole genome shotgun (WGS) entry which is preliminary data.</text>
</comment>
<proteinExistence type="predicted"/>
<dbReference type="SUPFAM" id="SSF88659">
    <property type="entry name" value="Sigma3 and sigma4 domains of RNA polymerase sigma factors"/>
    <property type="match status" value="1"/>
</dbReference>
<dbReference type="NCBIfam" id="TIGR02937">
    <property type="entry name" value="sigma70-ECF"/>
    <property type="match status" value="1"/>
</dbReference>
<gene>
    <name evidence="7" type="ORF">JCM21531_2938</name>
</gene>
<dbReference type="InterPro" id="IPR013249">
    <property type="entry name" value="RNA_pol_sigma70_r4_t2"/>
</dbReference>
<dbReference type="EMBL" id="BAVR01000037">
    <property type="protein sequence ID" value="GAE89413.1"/>
    <property type="molecule type" value="Genomic_DNA"/>
</dbReference>
<dbReference type="InterPro" id="IPR000792">
    <property type="entry name" value="Tscrpt_reg_LuxR_C"/>
</dbReference>
<dbReference type="GO" id="GO:0016987">
    <property type="term" value="F:sigma factor activity"/>
    <property type="evidence" value="ECO:0007669"/>
    <property type="project" value="UniProtKB-KW"/>
</dbReference>
<dbReference type="InterPro" id="IPR036388">
    <property type="entry name" value="WH-like_DNA-bd_sf"/>
</dbReference>
<dbReference type="InterPro" id="IPR014284">
    <property type="entry name" value="RNA_pol_sigma-70_dom"/>
</dbReference>
<dbReference type="InterPro" id="IPR014218">
    <property type="entry name" value="RNA_pol_sigma-H"/>
</dbReference>
<evidence type="ECO:0000313" key="7">
    <source>
        <dbReference type="EMBL" id="GAE89413.1"/>
    </source>
</evidence>
<dbReference type="GO" id="GO:0006352">
    <property type="term" value="P:DNA-templated transcription initiation"/>
    <property type="evidence" value="ECO:0007669"/>
    <property type="project" value="InterPro"/>
</dbReference>
<dbReference type="NCBIfam" id="NF006145">
    <property type="entry name" value="PRK08295.1-2"/>
    <property type="match status" value="1"/>
</dbReference>
<dbReference type="NCBIfam" id="TIGR02859">
    <property type="entry name" value="spore_sigH"/>
    <property type="match status" value="1"/>
</dbReference>
<accession>W4V9E2</accession>
<keyword evidence="1" id="KW-0805">Transcription regulation</keyword>
<evidence type="ECO:0000259" key="5">
    <source>
        <dbReference type="PROSITE" id="PS00622"/>
    </source>
</evidence>
<dbReference type="OrthoDB" id="9783788at2"/>
<dbReference type="PANTHER" id="PTHR30385:SF1">
    <property type="entry name" value="RNA POLYMERASE SIGMA-H FACTOR"/>
    <property type="match status" value="1"/>
</dbReference>
<dbReference type="GO" id="GO:0003677">
    <property type="term" value="F:DNA binding"/>
    <property type="evidence" value="ECO:0007669"/>
    <property type="project" value="UniProtKB-KW"/>
</dbReference>
<dbReference type="PANTHER" id="PTHR30385">
    <property type="entry name" value="SIGMA FACTOR F FLAGELLAR"/>
    <property type="match status" value="1"/>
</dbReference>
<dbReference type="Pfam" id="PF04542">
    <property type="entry name" value="Sigma70_r2"/>
    <property type="match status" value="1"/>
</dbReference>
<sequence>MKSNAQIDSVKTFSTMNDEEIIEDSRAGDDRALEYLINKYKGFVRAKARTYFLIGADREDIIQEGMIGLYKAIRDFRKDKLSSFRAFAELCITRQIITAIKTATRQKHIPLNSYVSLNKPIFDEESDRTLMDIISEESINDPEEMVINREEFSGIEAKMGEILSGLECEVLTSYLQGKSYQEIAVELDRHVKSIDNALQRVKRKLEKYLEESRT</sequence>
<dbReference type="InterPro" id="IPR016371">
    <property type="entry name" value="RNA_pol_sigma-H_factor"/>
</dbReference>
<dbReference type="InterPro" id="IPR013324">
    <property type="entry name" value="RNA_pol_sigma_r3/r4-like"/>
</dbReference>
<dbReference type="PIRSF" id="PIRSF002939">
    <property type="entry name" value="RNA_polymerase_sigma-H_factor"/>
    <property type="match status" value="1"/>
</dbReference>
<evidence type="ECO:0000256" key="3">
    <source>
        <dbReference type="ARBA" id="ARBA00023125"/>
    </source>
</evidence>
<keyword evidence="2" id="KW-0731">Sigma factor</keyword>
<dbReference type="PROSITE" id="PS00715">
    <property type="entry name" value="SIGMA70_1"/>
    <property type="match status" value="1"/>
</dbReference>
<dbReference type="InterPro" id="IPR007627">
    <property type="entry name" value="RNA_pol_sigma70_r2"/>
</dbReference>
<dbReference type="SUPFAM" id="SSF88946">
    <property type="entry name" value="Sigma2 domain of RNA polymerase sigma factors"/>
    <property type="match status" value="1"/>
</dbReference>
<keyword evidence="3" id="KW-0238">DNA-binding</keyword>
<dbReference type="STRING" id="1294263.JCM21531_2938"/>
<evidence type="ECO:0000259" key="6">
    <source>
        <dbReference type="PROSITE" id="PS00715"/>
    </source>
</evidence>
<evidence type="ECO:0000313" key="8">
    <source>
        <dbReference type="Proteomes" id="UP000019109"/>
    </source>
</evidence>
<name>W4V9E2_9FIRM</name>
<dbReference type="Gene3D" id="1.20.120.1810">
    <property type="match status" value="1"/>
</dbReference>
<dbReference type="Gene3D" id="1.10.10.10">
    <property type="entry name" value="Winged helix-like DNA-binding domain superfamily/Winged helix DNA-binding domain"/>
    <property type="match status" value="1"/>
</dbReference>
<feature type="domain" description="RNA polymerase sigma-70" evidence="6">
    <location>
        <begin position="60"/>
        <end position="73"/>
    </location>
</feature>
<dbReference type="AlphaFoldDB" id="W4V9E2"/>
<keyword evidence="4" id="KW-0804">Transcription</keyword>
<keyword evidence="8" id="KW-1185">Reference proteome</keyword>
<evidence type="ECO:0000256" key="1">
    <source>
        <dbReference type="ARBA" id="ARBA00023015"/>
    </source>
</evidence>
<dbReference type="NCBIfam" id="NF006147">
    <property type="entry name" value="PRK08295.1-4"/>
    <property type="match status" value="1"/>
</dbReference>
<dbReference type="Pfam" id="PF08281">
    <property type="entry name" value="Sigma70_r4_2"/>
    <property type="match status" value="1"/>
</dbReference>
<dbReference type="RefSeq" id="WP_038289674.1">
    <property type="nucleotide sequence ID" value="NZ_BAVR01000037.1"/>
</dbReference>
<dbReference type="InterPro" id="IPR013325">
    <property type="entry name" value="RNA_pol_sigma_r2"/>
</dbReference>
<dbReference type="PROSITE" id="PS00622">
    <property type="entry name" value="HTH_LUXR_1"/>
    <property type="match status" value="1"/>
</dbReference>
<protein>
    <submittedName>
        <fullName evidence="7">RNA polymerase sporulation specific sigma factor SigH</fullName>
    </submittedName>
</protein>
<dbReference type="NCBIfam" id="NF006148">
    <property type="entry name" value="PRK08295.1-5"/>
    <property type="match status" value="1"/>
</dbReference>
<feature type="domain" description="HTH luxR-type" evidence="5">
    <location>
        <begin position="177"/>
        <end position="204"/>
    </location>
</feature>
<evidence type="ECO:0000256" key="4">
    <source>
        <dbReference type="ARBA" id="ARBA00023163"/>
    </source>
</evidence>
<dbReference type="Proteomes" id="UP000019109">
    <property type="component" value="Unassembled WGS sequence"/>
</dbReference>
<organism evidence="7 8">
    <name type="scientific">Acetivibrio straminisolvens JCM 21531</name>
    <dbReference type="NCBI Taxonomy" id="1294263"/>
    <lineage>
        <taxon>Bacteria</taxon>
        <taxon>Bacillati</taxon>
        <taxon>Bacillota</taxon>
        <taxon>Clostridia</taxon>
        <taxon>Eubacteriales</taxon>
        <taxon>Oscillospiraceae</taxon>
        <taxon>Acetivibrio</taxon>
    </lineage>
</organism>